<evidence type="ECO:0000256" key="1">
    <source>
        <dbReference type="SAM" id="MobiDB-lite"/>
    </source>
</evidence>
<dbReference type="EMBL" id="MDEO01000032">
    <property type="protein sequence ID" value="OCX17858.1"/>
    <property type="molecule type" value="Genomic_DNA"/>
</dbReference>
<feature type="compositionally biased region" description="Low complexity" evidence="1">
    <location>
        <begin position="861"/>
        <end position="878"/>
    </location>
</feature>
<protein>
    <recommendedName>
        <fullName evidence="4">DUF11 domain-containing protein</fullName>
    </recommendedName>
</protein>
<feature type="region of interest" description="Disordered" evidence="1">
    <location>
        <begin position="685"/>
        <end position="708"/>
    </location>
</feature>
<organism evidence="2 3">
    <name type="scientific">Mesorhizobium hungaricum</name>
    <dbReference type="NCBI Taxonomy" id="1566387"/>
    <lineage>
        <taxon>Bacteria</taxon>
        <taxon>Pseudomonadati</taxon>
        <taxon>Pseudomonadota</taxon>
        <taxon>Alphaproteobacteria</taxon>
        <taxon>Hyphomicrobiales</taxon>
        <taxon>Phyllobacteriaceae</taxon>
        <taxon>Mesorhizobium</taxon>
    </lineage>
</organism>
<accession>A0A1C2DSU7</accession>
<feature type="region of interest" description="Disordered" evidence="1">
    <location>
        <begin position="1357"/>
        <end position="1376"/>
    </location>
</feature>
<name>A0A1C2DSU7_9HYPH</name>
<dbReference type="RefSeq" id="WP_024923977.1">
    <property type="nucleotide sequence ID" value="NZ_MDEO01000032.1"/>
</dbReference>
<dbReference type="OrthoDB" id="8433035at2"/>
<feature type="region of interest" description="Disordered" evidence="1">
    <location>
        <begin position="845"/>
        <end position="891"/>
    </location>
</feature>
<dbReference type="SUPFAM" id="SSF57184">
    <property type="entry name" value="Growth factor receptor domain"/>
    <property type="match status" value="1"/>
</dbReference>
<dbReference type="InterPro" id="IPR009030">
    <property type="entry name" value="Growth_fac_rcpt_cys_sf"/>
</dbReference>
<comment type="caution">
    <text evidence="2">The sequence shown here is derived from an EMBL/GenBank/DDBJ whole genome shotgun (WGS) entry which is preliminary data.</text>
</comment>
<feature type="compositionally biased region" description="Polar residues" evidence="1">
    <location>
        <begin position="1367"/>
        <end position="1376"/>
    </location>
</feature>
<keyword evidence="3" id="KW-1185">Reference proteome</keyword>
<evidence type="ECO:0000313" key="2">
    <source>
        <dbReference type="EMBL" id="OCX17858.1"/>
    </source>
</evidence>
<proteinExistence type="predicted"/>
<feature type="region of interest" description="Disordered" evidence="1">
    <location>
        <begin position="1312"/>
        <end position="1343"/>
    </location>
</feature>
<dbReference type="STRING" id="1566387.QV13_14215"/>
<gene>
    <name evidence="2" type="ORF">QV13_14215</name>
</gene>
<evidence type="ECO:0000313" key="3">
    <source>
        <dbReference type="Proteomes" id="UP000094412"/>
    </source>
</evidence>
<reference evidence="2 3" key="1">
    <citation type="submission" date="2016-08" db="EMBL/GenBank/DDBJ databases">
        <title>Whole genome sequence of Mesorhizobium sp. strain UASWS1009 isolated from industrial sewage.</title>
        <authorList>
            <person name="Crovadore J."/>
            <person name="Calmin G."/>
            <person name="Chablais R."/>
            <person name="Cochard B."/>
            <person name="Lefort F."/>
        </authorList>
    </citation>
    <scope>NUCLEOTIDE SEQUENCE [LARGE SCALE GENOMIC DNA]</scope>
    <source>
        <strain evidence="2 3">UASWS1009</strain>
    </source>
</reference>
<evidence type="ECO:0008006" key="4">
    <source>
        <dbReference type="Google" id="ProtNLM"/>
    </source>
</evidence>
<dbReference type="SUPFAM" id="SSF63825">
    <property type="entry name" value="YWTD domain"/>
    <property type="match status" value="1"/>
</dbReference>
<sequence length="2517" mass="259970">MTKTLRIEQFSGIRSGSWSAAKACRLAFQLGIALLVAVLLQPSVGYADDVAAAAAVNVLKPGDIAASGFAGVKLQGQGLRPGLDPLTKTVIDPEGTTLRIYDGARTTEPLAGQQLDMPLRKEFKAGEIGHVFALVFDQFPADERGTPGLYAAATSAFGLYIVGPDSDGDGQPDRLMRGAPGARFMDGLFGKAPGGGAGAIWKIDSVTGAARLYAELGSNGLANSGPGIGGLAFDPISRSLYASDLDTGIIHQLKGASIGEDVAQFDHGMQGEPQAGRESVADDGKRLDIASPDFDTTNPATWGFTQSARRIDAMAVHDRRLYYAVAKGPEIWSVGLADDGSFLQDARIEVGVDEQGTIATIAFDNQGGMILAIRGATQSTGDYGAFVANGPADVIRYEPQRPDDAQAASAWQLDTLTYPVGQSQERRDGSGGLALQYAYRQDGSLDPASCGATLVASGDLLNRQKTVHGLQIGEASRFQKAAGADIPTAFVALDPSQDDAEARGHAGGVAVLSQCGEPGGFPPLASGGAQFPGVAGGGQPGFPGVATGGGGTGFPGVAKGDGGKPTFPPIDKGGDQTGKLTLVKTAAVAKCSPKGGCAFDIEIHNSGAEVFGPIVVNEMIEAPQAALTGQPSAPWQCSNVAPFTCTHPGPVPANGKLDMHVVFAPNTPADVKEVKNCVAIDHQAPPEVQNEQKPEAKKQQVALPPPTASDAGGLVVQASGVPAQCSPKAGTCEFEVKVTNKSPNPVTGPFRVIQTLAVGTQSQAKNSPQSMTLPAGLQCQPDGRELDCQQPELTLPPGESRTVRVAFSIDTTEGGAADFVQTKAAVTFGPLAGEATAAIAFDEPLNNKLPEPDAPQADRNQPGLPQAGQDQPQAPACASIPLDPNAPMQTGPVVITKKGPASCPLVGPCTFEITLTNITDVAVPGPIPFTDMPNVAGAKLPDAPLPDLFACEKGGPPFNCTFGNAASGLGPHETKTLTLTLDLDLPDGTTSLKNCAVRPAAAVPPAVPQKKAMLLKPSARNPLMSFASFRPEPFARGAGLLHLIDNPGGNIGGVNGVAQDCTQWGVKNGGFVIRQSNGLEIRFGQMAVDANGVVTGGRVSYFPKDGGAAISGTVTGTLSGNKFVLDVKWKVASGDTGHYEGTIGADGKVAGNHVNKAGVRDTFVNQGDWFVCKSSKFCEGYADGALQSAAALANQGCAPTGPQGRWSSDRQAHIDFCMARASTADPAFEAENKARADGLAQCAAGNKNKEACSGFARDVMALNDQMKAISCKDAVPALTVENATNICLQKPGANQAVKQDMQKKLDACKAQLANKGNPDPGAGGGGGNKPGDQAGNQPPEPAPEQCAIVAIKDPDGGGGKVIPKPGQPQTSNAGPLSLVKTFSNEPCVDNRCKFNITVTNTSDAEVKGQFMFRDDVTGDGGLFGSATVSATADHKFECAKQRQGFACSSPLIALAAKDSINITLFADLGKGIGAIKEMKNCATLEGAQTSSCATAPLQAPAPVQHNNLALANNPAVGQCSDIGGGCAFVTSLNNPADAPAFDGPVSFTVHLSQPDGSAFPNITMEGGGEASGNDPAGVLGSITCKKDGNDVTCTSMKSIKVPPGKSIAVPMTFKPGNGTMATAIKSCASFAGGENQCATIPLVRGPLLQAQKFTAAQTCVPSCAFAIVLKNVGNDAAPGPFVIEEDFKPLNADTTIETIDGDFQCFRTAKPSLACISNAKASLEPGQSLGGRVLIKTGTVSPSYTNCIDYNPAANGNPSPFDREARSRCVTIKEANPFRPKMSLFVAVADLKCTINGPCKYDVIVTNDGPQYTGPIEFIDEVPESGAGGKPQSQPAGLEMAADPDWDCQKLDVRHLKCTFKKQAIGFGGANVSVPIWVTPGPGWKKNATVQNCATLKVADGTIGDGLRRCAQYTLDPFNVKVTKTGDQSCALGGDCNFTIRLFNPGPIDHNAPVTISDKLSGLSSAQIVSITPPLPCAAQPTQIPFSCTSLGPVRLDLDAPEGSPFGPRNFKMVVRLPGDASSKQFSNCADVSDGSGAQGAQSCVTVAALPPVSTCQAGMIPTNGICACPPGTKWNGKTCSGEGSGGFNTSMQPAPEPAPVLVTPPAACKFGMVLASSGLCACPPNSSWTGKACAAGPGSGGFNTSMQPAPEPAPVLVTPSAACKFGMVLAGNGLCACPPNSNWTGKACATGPGSGGFNTSMQPAPEEIKVCPAARPVGTYPNCCPQGTEYRNGKCRNAQAAPVEVKCGGGLVKDARTGKCVACPRGTHTEGKACVPDKVRQQKQAPAICPADRPVGAYPNCCPQGTEYRNGKCRLPRSAQERACPASRPIGTYPNCCPEGTQFRNGACRRLREQPQEEQSCPPNRPNGTYPNCCPEGTQFRDGACRRLREQPQEGQSCPSNRPNGTYPNCCPPGYEFNGHRCRKPYDQQPGGGGTSNPAPAQQHDCPPGYRVLSKPNKYGAYCEVVPVEQPQPQPQPQRPAPPQCTGDKVLGSNGRCVCPSGTKEGADGQCIVRVN</sequence>
<dbReference type="Proteomes" id="UP000094412">
    <property type="component" value="Unassembled WGS sequence"/>
</dbReference>
<feature type="region of interest" description="Disordered" evidence="1">
    <location>
        <begin position="2423"/>
        <end position="2451"/>
    </location>
</feature>